<feature type="chain" id="PRO_5015754952" evidence="1">
    <location>
        <begin position="20"/>
        <end position="371"/>
    </location>
</feature>
<feature type="signal peptide" evidence="1">
    <location>
        <begin position="1"/>
        <end position="19"/>
    </location>
</feature>
<evidence type="ECO:0000259" key="2">
    <source>
        <dbReference type="Pfam" id="PF13609"/>
    </source>
</evidence>
<name>A0A2T7G084_9RHOB</name>
<dbReference type="GO" id="GO:0016020">
    <property type="term" value="C:membrane"/>
    <property type="evidence" value="ECO:0007669"/>
    <property type="project" value="InterPro"/>
</dbReference>
<dbReference type="SUPFAM" id="SSF56935">
    <property type="entry name" value="Porins"/>
    <property type="match status" value="1"/>
</dbReference>
<accession>A0A2T7G084</accession>
<comment type="caution">
    <text evidence="3">The sequence shown here is derived from an EMBL/GenBank/DDBJ whole genome shotgun (WGS) entry which is preliminary data.</text>
</comment>
<feature type="domain" description="Porin" evidence="2">
    <location>
        <begin position="8"/>
        <end position="348"/>
    </location>
</feature>
<dbReference type="Proteomes" id="UP000244817">
    <property type="component" value="Unassembled WGS sequence"/>
</dbReference>
<dbReference type="InterPro" id="IPR023614">
    <property type="entry name" value="Porin_dom_sf"/>
</dbReference>
<reference evidence="3 4" key="1">
    <citation type="submission" date="2018-04" db="EMBL/GenBank/DDBJ databases">
        <title>Pelagivirga bohaiensis gen. nov., sp. nov., a bacterium isolated from the Bohai Sea.</title>
        <authorList>
            <person name="Ji X."/>
        </authorList>
    </citation>
    <scope>NUCLEOTIDE SEQUENCE [LARGE SCALE GENOMIC DNA]</scope>
    <source>
        <strain evidence="3 4">BH-SD16</strain>
    </source>
</reference>
<keyword evidence="4" id="KW-1185">Reference proteome</keyword>
<keyword evidence="1" id="KW-0732">Signal</keyword>
<dbReference type="Gene3D" id="2.40.160.10">
    <property type="entry name" value="Porin"/>
    <property type="match status" value="1"/>
</dbReference>
<dbReference type="InterPro" id="IPR033900">
    <property type="entry name" value="Gram_neg_porin_domain"/>
</dbReference>
<dbReference type="OrthoDB" id="7874340at2"/>
<sequence length="371" mass="39161">MKNILLSSAAIVAFAGAAAAESHMGVTFSGTAELGYNTDDNPGFVGDDNEGFYSDLEITIGLAAELDNGLTAAASIDFEDLADGTGFGDAEYELSLTSETSGLYFGDTQFAAERMWVAAGDMEQDSFSEADGEEVLRGELTYGMVEAQMSYALTNNEGTRVTDDLDQLSLGVSADFGNFNVVAAYQEESDEAAGFYSGGVAPQGDNGDFNQSEIFGLSVGTAFAGADVRLAYVTNQTTDENSTGVSVTYPFGPVTGTVYYVDESNGDANYGVTLAYVNGPIAVELDYDNDQGVNKTGLEGSYDVGNGLTVYAGYLTQDSTDDRYYVAGTYDLGSGAELLVSYADDDSNVDEDEIGANEYQRGTTVQVTFEF</sequence>
<dbReference type="EMBL" id="QCYG01000002">
    <property type="protein sequence ID" value="PVA07820.1"/>
    <property type="molecule type" value="Genomic_DNA"/>
</dbReference>
<evidence type="ECO:0000256" key="1">
    <source>
        <dbReference type="SAM" id="SignalP"/>
    </source>
</evidence>
<dbReference type="GO" id="GO:0015288">
    <property type="term" value="F:porin activity"/>
    <property type="evidence" value="ECO:0007669"/>
    <property type="project" value="InterPro"/>
</dbReference>
<dbReference type="AlphaFoldDB" id="A0A2T7G084"/>
<dbReference type="RefSeq" id="WP_108639862.1">
    <property type="nucleotide sequence ID" value="NZ_QCYG01000002.1"/>
</dbReference>
<organism evidence="3 4">
    <name type="scientific">Thalassorhabdomicrobium marinisediminis</name>
    <dbReference type="NCBI Taxonomy" id="2170577"/>
    <lineage>
        <taxon>Bacteria</taxon>
        <taxon>Pseudomonadati</taxon>
        <taxon>Pseudomonadota</taxon>
        <taxon>Alphaproteobacteria</taxon>
        <taxon>Rhodobacterales</taxon>
        <taxon>Paracoccaceae</taxon>
        <taxon>Thalassorhabdomicrobium</taxon>
    </lineage>
</organism>
<proteinExistence type="predicted"/>
<evidence type="ECO:0000313" key="3">
    <source>
        <dbReference type="EMBL" id="PVA07820.1"/>
    </source>
</evidence>
<dbReference type="Pfam" id="PF13609">
    <property type="entry name" value="Porin_4"/>
    <property type="match status" value="1"/>
</dbReference>
<evidence type="ECO:0000313" key="4">
    <source>
        <dbReference type="Proteomes" id="UP000244817"/>
    </source>
</evidence>
<protein>
    <submittedName>
        <fullName evidence="3">Porin</fullName>
    </submittedName>
</protein>
<gene>
    <name evidence="3" type="ORF">DC363_04140</name>
</gene>